<feature type="domain" description="N,N-dimethylformamidase beta subunit-like C-terminal" evidence="1">
    <location>
        <begin position="271"/>
        <end position="706"/>
    </location>
</feature>
<organism evidence="2 3">
    <name type="scientific">Noviherbaspirillum denitrificans</name>
    <dbReference type="NCBI Taxonomy" id="1968433"/>
    <lineage>
        <taxon>Bacteria</taxon>
        <taxon>Pseudomonadati</taxon>
        <taxon>Pseudomonadota</taxon>
        <taxon>Betaproteobacteria</taxon>
        <taxon>Burkholderiales</taxon>
        <taxon>Oxalobacteraceae</taxon>
        <taxon>Noviherbaspirillum</taxon>
    </lineage>
</organism>
<proteinExistence type="predicted"/>
<dbReference type="EMBL" id="LSTO01000001">
    <property type="protein sequence ID" value="OWW21097.1"/>
    <property type="molecule type" value="Genomic_DNA"/>
</dbReference>
<protein>
    <recommendedName>
        <fullName evidence="1">N,N-dimethylformamidase beta subunit-like C-terminal domain-containing protein</fullName>
    </recommendedName>
</protein>
<sequence>MVPIIGYTNRSSARPGEQVEVKVSSDYDGSYDVDFVQILSADPNPASTGVRYREMAAPFNGSYPSRKQQVRTGSYGVVDIPGGTGIGNGWTFSVRVQPWLLDEKYQTVAVLVMQQSISISISARDTVLALPSGLQVALPPMFRKKWYELRVVSDGAKVSFHQIPLHRRDGGPVHKTVLGGLQHDLALQRVVLAAEWDESSGRYSRFFNGRLEDPAILTSTIDTPELLDLECVANRSGDVAHWWDFSADIPGQTLSDRGIRRAPGQVINLPTRAVCGSRWSGREMNWTQAPRDYAAIHFHEDDLYDSGWETDFVATIPENLASGVYGFRLRCGRSEDVIPLYVLPGKAAPKKAVALLVPTFTYQVYANFDRANFDDAYRARRAEWGGYPHHPAEHREYGYSTYDRHRDGSGVIYSSSRRPVLTDRPGYICYVDRKGSGIRHLSADMHIVEWMHASGIEFDVITDHDLHHEGRALLQDYHCVLTGTHPEYHTVETLDALQAYIDDGGKFVYLGGNGFYWKLGISNSVPDVLEVRRAEAGTRAWASDPGEYYHALDGAFGGLWRRNRRPPQALVGVGMTAQGYFEGTYYRRLPESYRPDMAWMFEGIQDELLGDFGLSGGGAAGFELDRADIELGTPVNAVVVARSEKHQAHFGVTPEEVLSTLPHIGGGGSADLIRADMTYFETPGGGAVFSVGSITFCGSLSHNNYENNISQLLRNVVRRFAVGAEVRGER</sequence>
<evidence type="ECO:0000313" key="2">
    <source>
        <dbReference type="EMBL" id="OWW21097.1"/>
    </source>
</evidence>
<evidence type="ECO:0000313" key="3">
    <source>
        <dbReference type="Proteomes" id="UP000197535"/>
    </source>
</evidence>
<evidence type="ECO:0000259" key="1">
    <source>
        <dbReference type="Pfam" id="PF20254"/>
    </source>
</evidence>
<name>A0A254TG02_9BURK</name>
<dbReference type="InterPro" id="IPR013320">
    <property type="entry name" value="ConA-like_dom_sf"/>
</dbReference>
<accession>A0A254TG02</accession>
<keyword evidence="3" id="KW-1185">Reference proteome</keyword>
<dbReference type="OrthoDB" id="505641at2"/>
<dbReference type="InterPro" id="IPR046540">
    <property type="entry name" value="DMFA2_C"/>
</dbReference>
<dbReference type="SUPFAM" id="SSF49899">
    <property type="entry name" value="Concanavalin A-like lectins/glucanases"/>
    <property type="match status" value="1"/>
</dbReference>
<reference evidence="2 3" key="1">
    <citation type="submission" date="2016-02" db="EMBL/GenBank/DDBJ databases">
        <authorList>
            <person name="Wen L."/>
            <person name="He K."/>
            <person name="Yang H."/>
        </authorList>
    </citation>
    <scope>NUCLEOTIDE SEQUENCE [LARGE SCALE GENOMIC DNA]</scope>
    <source>
        <strain evidence="2 3">TSA40</strain>
    </source>
</reference>
<gene>
    <name evidence="2" type="ORF">AYR66_18065</name>
</gene>
<dbReference type="Pfam" id="PF20254">
    <property type="entry name" value="DMFA2_C"/>
    <property type="match status" value="1"/>
</dbReference>
<dbReference type="RefSeq" id="WP_088707949.1">
    <property type="nucleotide sequence ID" value="NZ_LSTO01000001.1"/>
</dbReference>
<comment type="caution">
    <text evidence="2">The sequence shown here is derived from an EMBL/GenBank/DDBJ whole genome shotgun (WGS) entry which is preliminary data.</text>
</comment>
<dbReference type="Proteomes" id="UP000197535">
    <property type="component" value="Unassembled WGS sequence"/>
</dbReference>
<dbReference type="AlphaFoldDB" id="A0A254TG02"/>